<organism evidence="1">
    <name type="scientific">Salmonella enterica</name>
    <name type="common">Salmonella choleraesuis</name>
    <dbReference type="NCBI Taxonomy" id="28901"/>
    <lineage>
        <taxon>Bacteria</taxon>
        <taxon>Pseudomonadati</taxon>
        <taxon>Pseudomonadota</taxon>
        <taxon>Gammaproteobacteria</taxon>
        <taxon>Enterobacterales</taxon>
        <taxon>Enterobacteriaceae</taxon>
        <taxon>Salmonella</taxon>
    </lineage>
</organism>
<evidence type="ECO:0000313" key="1">
    <source>
        <dbReference type="EMBL" id="EBO4819340.1"/>
    </source>
</evidence>
<reference evidence="1" key="1">
    <citation type="submission" date="2018-06" db="EMBL/GenBank/DDBJ databases">
        <authorList>
            <consortium name="PulseNet: The National Subtyping Network for Foodborne Disease Surveillance"/>
            <person name="Tarr C.L."/>
            <person name="Trees E."/>
            <person name="Katz L.S."/>
            <person name="Carleton-Romer H.A."/>
            <person name="Stroika S."/>
            <person name="Kucerova Z."/>
            <person name="Roache K.F."/>
            <person name="Sabol A.L."/>
            <person name="Besser J."/>
            <person name="Gerner-Smidt P."/>
        </authorList>
    </citation>
    <scope>NUCLEOTIDE SEQUENCE</scope>
    <source>
        <strain evidence="1">PNUSAS043090</strain>
    </source>
</reference>
<dbReference type="InterPro" id="IPR050643">
    <property type="entry name" value="Periplasmic_pilus_chap"/>
</dbReference>
<gene>
    <name evidence="1" type="ORF">DOF42_24145</name>
</gene>
<dbReference type="PANTHER" id="PTHR30251:SF4">
    <property type="entry name" value="SLR1668 PROTEIN"/>
    <property type="match status" value="1"/>
</dbReference>
<comment type="caution">
    <text evidence="1">The sequence shown here is derived from an EMBL/GenBank/DDBJ whole genome shotgun (WGS) entry which is preliminary data.</text>
</comment>
<dbReference type="GO" id="GO:0030288">
    <property type="term" value="C:outer membrane-bounded periplasmic space"/>
    <property type="evidence" value="ECO:0007669"/>
    <property type="project" value="InterPro"/>
</dbReference>
<dbReference type="InterPro" id="IPR013783">
    <property type="entry name" value="Ig-like_fold"/>
</dbReference>
<dbReference type="AlphaFoldDB" id="A0A5U0PXX3"/>
<dbReference type="EMBL" id="AAGIQQ010000060">
    <property type="protein sequence ID" value="EBO4819340.1"/>
    <property type="molecule type" value="Genomic_DNA"/>
</dbReference>
<dbReference type="InterPro" id="IPR008962">
    <property type="entry name" value="PapD-like_sf"/>
</dbReference>
<proteinExistence type="predicted"/>
<accession>A0A5U0PXX3</accession>
<name>A0A5U0PXX3_SALER</name>
<dbReference type="PANTHER" id="PTHR30251">
    <property type="entry name" value="PILUS ASSEMBLY CHAPERONE"/>
    <property type="match status" value="1"/>
</dbReference>
<dbReference type="GO" id="GO:0071555">
    <property type="term" value="P:cell wall organization"/>
    <property type="evidence" value="ECO:0007669"/>
    <property type="project" value="InterPro"/>
</dbReference>
<dbReference type="Gene3D" id="2.60.40.10">
    <property type="entry name" value="Immunoglobulins"/>
    <property type="match status" value="1"/>
</dbReference>
<protein>
    <submittedName>
        <fullName evidence="1">Uncharacterized protein</fullName>
    </submittedName>
</protein>
<dbReference type="SUPFAM" id="SSF49354">
    <property type="entry name" value="PapD-like"/>
    <property type="match status" value="1"/>
</dbReference>
<sequence length="187" mass="20861">MHINLSEFRILTGALFFMLTGSVHAGIQISPMNISLNNQDEYSGTVSVYSTSTETQYIKVTVKKIIFSGTSQQKEISALPGDDERLVVSPQSFILSPQRKHIVRLLPLNVPQKEKVYRVYVSSVPDDAGRETVNNNARITINVIWGVLVYVEPENSTVLLSYDSKTGILINHGNRHIRVSDYGFCSS</sequence>